<reference evidence="1 2" key="1">
    <citation type="submission" date="2010-03" db="EMBL/GenBank/DDBJ databases">
        <title>The genome sequence of Roseburia intestinalis XB6B4.</title>
        <authorList>
            <consortium name="metaHIT consortium -- http://www.metahit.eu/"/>
            <person name="Pajon A."/>
            <person name="Turner K."/>
            <person name="Parkhill J."/>
            <person name="Bernalier A."/>
        </authorList>
    </citation>
    <scope>NUCLEOTIDE SEQUENCE [LARGE SCALE GENOMIC DNA]</scope>
    <source>
        <strain evidence="1 2">XB6B4</strain>
    </source>
</reference>
<dbReference type="HOGENOM" id="CLU_1371324_0_0_9"/>
<sequence>MGKKNDGAIFLELPETEEWKKLGLPKELGNNLKMVYQRKEKDKPAEFLEVWNPDKEYPSSCIITNVSSTLGGFKLMQAGTEIVNMQGTSKDPKHGYNSWIDFMRAAYQKIGLENGLVGGCSVDNYIYERDENGDEIAIPCAHSVYPAGAHVYEMVGGQIDPNNFYLVSLCSRHNKAGTIRTYMKLEQAVLAIKLNNFMK</sequence>
<reference evidence="1 2" key="2">
    <citation type="submission" date="2010-03" db="EMBL/GenBank/DDBJ databases">
        <authorList>
            <person name="Pajon A."/>
        </authorList>
    </citation>
    <scope>NUCLEOTIDE SEQUENCE [LARGE SCALE GENOMIC DNA]</scope>
    <source>
        <strain evidence="1 2">XB6B4</strain>
    </source>
</reference>
<evidence type="ECO:0000313" key="2">
    <source>
        <dbReference type="Proteomes" id="UP000008953"/>
    </source>
</evidence>
<dbReference type="Proteomes" id="UP000008953">
    <property type="component" value="Chromosome"/>
</dbReference>
<accession>D4L0Z0</accession>
<dbReference type="AlphaFoldDB" id="D4L0Z0"/>
<gene>
    <name evidence="1" type="ORF">RO1_28880</name>
</gene>
<name>D4L0Z0_9FIRM</name>
<dbReference type="EMBL" id="FP929050">
    <property type="protein sequence ID" value="CBL13280.1"/>
    <property type="molecule type" value="Genomic_DNA"/>
</dbReference>
<protein>
    <submittedName>
        <fullName evidence="1">Uncharacterized protein</fullName>
    </submittedName>
</protein>
<dbReference type="KEGG" id="rix:RO1_28880"/>
<organism evidence="1 2">
    <name type="scientific">Roseburia intestinalis XB6B4</name>
    <dbReference type="NCBI Taxonomy" id="718255"/>
    <lineage>
        <taxon>Bacteria</taxon>
        <taxon>Bacillati</taxon>
        <taxon>Bacillota</taxon>
        <taxon>Clostridia</taxon>
        <taxon>Lachnospirales</taxon>
        <taxon>Lachnospiraceae</taxon>
        <taxon>Roseburia</taxon>
    </lineage>
</organism>
<evidence type="ECO:0000313" key="1">
    <source>
        <dbReference type="EMBL" id="CBL13280.1"/>
    </source>
</evidence>
<dbReference type="RefSeq" id="WP_015521650.1">
    <property type="nucleotide sequence ID" value="NC_021012.1"/>
</dbReference>
<proteinExistence type="predicted"/>
<dbReference type="PATRIC" id="fig|718255.3.peg.4035"/>